<protein>
    <recommendedName>
        <fullName evidence="1">CMP/dCMP-type deaminase domain-containing protein</fullName>
    </recommendedName>
</protein>
<comment type="caution">
    <text evidence="2">The sequence shown here is derived from an EMBL/GenBank/DDBJ whole genome shotgun (WGS) entry which is preliminary data.</text>
</comment>
<organism evidence="2 3">
    <name type="scientific">Kingdonia uniflora</name>
    <dbReference type="NCBI Taxonomy" id="39325"/>
    <lineage>
        <taxon>Eukaryota</taxon>
        <taxon>Viridiplantae</taxon>
        <taxon>Streptophyta</taxon>
        <taxon>Embryophyta</taxon>
        <taxon>Tracheophyta</taxon>
        <taxon>Spermatophyta</taxon>
        <taxon>Magnoliopsida</taxon>
        <taxon>Ranunculales</taxon>
        <taxon>Circaeasteraceae</taxon>
        <taxon>Kingdonia</taxon>
    </lineage>
</organism>
<dbReference type="Proteomes" id="UP000541444">
    <property type="component" value="Unassembled WGS sequence"/>
</dbReference>
<gene>
    <name evidence="2" type="ORF">GIB67_017025</name>
</gene>
<accession>A0A7J7LS23</accession>
<feature type="domain" description="CMP/dCMP-type deaminase" evidence="1">
    <location>
        <begin position="32"/>
        <end position="143"/>
    </location>
</feature>
<proteinExistence type="predicted"/>
<sequence length="143" mass="15060">MAFLLSPTSTPFTSLFVCRLSNNSNSNSHSHSLDAQHIRRAAEISDKSAGFTSPHPNFGCVITKGSNVVGEGYLYAQGTKCAELQAVEAASELCKGATAYLNMESGDCHGDQTAVSALIKVSGFHTNPLKPGNVDGEDYSSLC</sequence>
<evidence type="ECO:0000313" key="2">
    <source>
        <dbReference type="EMBL" id="KAF6145314.1"/>
    </source>
</evidence>
<reference evidence="2 3" key="1">
    <citation type="journal article" date="2020" name="IScience">
        <title>Genome Sequencing of the Endangered Kingdonia uniflora (Circaeasteraceae, Ranunculales) Reveals Potential Mechanisms of Evolutionary Specialization.</title>
        <authorList>
            <person name="Sun Y."/>
            <person name="Deng T."/>
            <person name="Zhang A."/>
            <person name="Moore M.J."/>
            <person name="Landis J.B."/>
            <person name="Lin N."/>
            <person name="Zhang H."/>
            <person name="Zhang X."/>
            <person name="Huang J."/>
            <person name="Zhang X."/>
            <person name="Sun H."/>
            <person name="Wang H."/>
        </authorList>
    </citation>
    <scope>NUCLEOTIDE SEQUENCE [LARGE SCALE GENOMIC DNA]</scope>
    <source>
        <strain evidence="2">TB1705</strain>
        <tissue evidence="2">Leaf</tissue>
    </source>
</reference>
<evidence type="ECO:0000313" key="3">
    <source>
        <dbReference type="Proteomes" id="UP000541444"/>
    </source>
</evidence>
<evidence type="ECO:0000259" key="1">
    <source>
        <dbReference type="PROSITE" id="PS51747"/>
    </source>
</evidence>
<dbReference type="AlphaFoldDB" id="A0A7J7LS23"/>
<dbReference type="GO" id="GO:0003824">
    <property type="term" value="F:catalytic activity"/>
    <property type="evidence" value="ECO:0007669"/>
    <property type="project" value="InterPro"/>
</dbReference>
<dbReference type="PROSITE" id="PS51747">
    <property type="entry name" value="CYT_DCMP_DEAMINASES_2"/>
    <property type="match status" value="1"/>
</dbReference>
<name>A0A7J7LS23_9MAGN</name>
<keyword evidence="3" id="KW-1185">Reference proteome</keyword>
<dbReference type="EMBL" id="JACGCM010002076">
    <property type="protein sequence ID" value="KAF6145314.1"/>
    <property type="molecule type" value="Genomic_DNA"/>
</dbReference>
<dbReference type="Gene3D" id="3.40.140.10">
    <property type="entry name" value="Cytidine Deaminase, domain 2"/>
    <property type="match status" value="1"/>
</dbReference>
<dbReference type="OrthoDB" id="1932917at2759"/>
<dbReference type="InterPro" id="IPR016193">
    <property type="entry name" value="Cytidine_deaminase-like"/>
</dbReference>
<dbReference type="InterPro" id="IPR002125">
    <property type="entry name" value="CMP_dCMP_dom"/>
</dbReference>
<dbReference type="SUPFAM" id="SSF53927">
    <property type="entry name" value="Cytidine deaminase-like"/>
    <property type="match status" value="1"/>
</dbReference>